<dbReference type="AlphaFoldDB" id="A0AAD5T1W9"/>
<evidence type="ECO:0000313" key="1">
    <source>
        <dbReference type="EMBL" id="KAJ3125216.1"/>
    </source>
</evidence>
<gene>
    <name evidence="1" type="ORF">HK100_010928</name>
</gene>
<organism evidence="1 2">
    <name type="scientific">Physocladia obscura</name>
    <dbReference type="NCBI Taxonomy" id="109957"/>
    <lineage>
        <taxon>Eukaryota</taxon>
        <taxon>Fungi</taxon>
        <taxon>Fungi incertae sedis</taxon>
        <taxon>Chytridiomycota</taxon>
        <taxon>Chytridiomycota incertae sedis</taxon>
        <taxon>Chytridiomycetes</taxon>
        <taxon>Chytridiales</taxon>
        <taxon>Chytriomycetaceae</taxon>
        <taxon>Physocladia</taxon>
    </lineage>
</organism>
<accession>A0AAD5T1W9</accession>
<evidence type="ECO:0000313" key="2">
    <source>
        <dbReference type="Proteomes" id="UP001211907"/>
    </source>
</evidence>
<protein>
    <submittedName>
        <fullName evidence="1">Uncharacterized protein</fullName>
    </submittedName>
</protein>
<name>A0AAD5T1W9_9FUNG</name>
<comment type="caution">
    <text evidence="1">The sequence shown here is derived from an EMBL/GenBank/DDBJ whole genome shotgun (WGS) entry which is preliminary data.</text>
</comment>
<keyword evidence="2" id="KW-1185">Reference proteome</keyword>
<dbReference type="EMBL" id="JADGJH010000624">
    <property type="protein sequence ID" value="KAJ3125216.1"/>
    <property type="molecule type" value="Genomic_DNA"/>
</dbReference>
<dbReference type="Proteomes" id="UP001211907">
    <property type="component" value="Unassembled WGS sequence"/>
</dbReference>
<sequence length="380" mass="43189">MNAEKTDTEFEHVNTDTGLSHLNFCFPRLDSKVSNPVNFENVEVFVFVFYGRRQNVAILDRYLQRNSRENGGIISRVLFVANSVKTKPEDVAWIYKLVQANPDYYKLVISSGPWTENYRHITNPDAVYIKMDDDVVFIEDGTFESMVYELIHTPWLIMSANVVNHCIFTGIHHVIGALRPYTLDLSPSGIVVKDEIKDWRVRNISAAKAGSWLQMNDEDIGSAKRRLGLANETDGFLFGSPLSLAKLDPWDSCTQKSWHCAAAAHYSLFDAIEHNDTERYHFKTWDLHAEKYDRWSINFIAFWGRSLLNVTVPGDDELFLSHHYPKAVGRHAGSVGRALVAHLAYYTQSGAYKHADVLEKYEALSLEISGTRLHGLGCPI</sequence>
<reference evidence="1" key="1">
    <citation type="submission" date="2020-05" db="EMBL/GenBank/DDBJ databases">
        <title>Phylogenomic resolution of chytrid fungi.</title>
        <authorList>
            <person name="Stajich J.E."/>
            <person name="Amses K."/>
            <person name="Simmons R."/>
            <person name="Seto K."/>
            <person name="Myers J."/>
            <person name="Bonds A."/>
            <person name="Quandt C.A."/>
            <person name="Barry K."/>
            <person name="Liu P."/>
            <person name="Grigoriev I."/>
            <person name="Longcore J.E."/>
            <person name="James T.Y."/>
        </authorList>
    </citation>
    <scope>NUCLEOTIDE SEQUENCE</scope>
    <source>
        <strain evidence="1">JEL0513</strain>
    </source>
</reference>
<proteinExistence type="predicted"/>